<keyword evidence="2" id="KW-0812">Transmembrane</keyword>
<keyword evidence="2" id="KW-0472">Membrane</keyword>
<evidence type="ECO:0000256" key="2">
    <source>
        <dbReference type="RuleBase" id="RU362097"/>
    </source>
</evidence>
<evidence type="ECO:0000313" key="4">
    <source>
        <dbReference type="EMBL" id="OLP05001.1"/>
    </source>
</evidence>
<keyword evidence="5" id="KW-1185">Reference proteome</keyword>
<comment type="subcellular location">
    <subcellularLocation>
        <location evidence="2">Cell membrane</location>
        <topology evidence="2">Lipid-anchor</topology>
    </subcellularLocation>
</comment>
<evidence type="ECO:0000256" key="1">
    <source>
        <dbReference type="ARBA" id="ARBA00007613"/>
    </source>
</evidence>
<proteinExistence type="inferred from homology"/>
<keyword evidence="2" id="KW-1134">Transmembrane beta strand</keyword>
<dbReference type="AlphaFoldDB" id="A0A1Q8YAB3"/>
<keyword evidence="2 4" id="KW-0449">Lipoprotein</keyword>
<reference evidence="4 5" key="1">
    <citation type="submission" date="2017-01" db="EMBL/GenBank/DDBJ databases">
        <title>Genome sequence of Rhodoferax antarcticus ANT.BR, a psychrophilic purple nonsulfur bacterium from an Antarctic microbial mat.</title>
        <authorList>
            <person name="Baker J."/>
            <person name="Riester C."/>
            <person name="Skinner B."/>
            <person name="Newell A."/>
            <person name="Swingley W."/>
            <person name="Madigan M."/>
            <person name="Jung D."/>
            <person name="Asao M."/>
            <person name="Chen M."/>
            <person name="Loughlin P."/>
            <person name="Pan H."/>
            <person name="Lin S."/>
            <person name="Li N."/>
            <person name="Shaw J."/>
            <person name="Prado M."/>
            <person name="Sherman C."/>
            <person name="Li X."/>
            <person name="Tang J."/>
            <person name="Blankenship R."/>
            <person name="Zhao T."/>
            <person name="Touchman J."/>
            <person name="Sattley M."/>
        </authorList>
    </citation>
    <scope>NUCLEOTIDE SEQUENCE [LARGE SCALE GENOMIC DNA]</scope>
    <source>
        <strain evidence="4 5">ANT.BR</strain>
    </source>
</reference>
<evidence type="ECO:0000313" key="5">
    <source>
        <dbReference type="Proteomes" id="UP000185911"/>
    </source>
</evidence>
<comment type="caution">
    <text evidence="4">The sequence shown here is derived from an EMBL/GenBank/DDBJ whole genome shotgun (WGS) entry which is preliminary data.</text>
</comment>
<protein>
    <submittedName>
        <fullName evidence="4">NodT family outer membrane factor (OMF) lipoprotein</fullName>
    </submittedName>
</protein>
<dbReference type="InterPro" id="IPR010131">
    <property type="entry name" value="MdtP/NodT-like"/>
</dbReference>
<dbReference type="STRING" id="81479.RA876_12915"/>
<dbReference type="PANTHER" id="PTHR30203:SF25">
    <property type="entry name" value="OUTER MEMBRANE PROTEIN-RELATED"/>
    <property type="match status" value="1"/>
</dbReference>
<accession>A0A1Q8YAB3</accession>
<comment type="similarity">
    <text evidence="1 2">Belongs to the outer membrane factor (OMF) (TC 1.B.17) family.</text>
</comment>
<name>A0A1Q8YAB3_9BURK</name>
<organism evidence="4 5">
    <name type="scientific">Rhodoferax antarcticus ANT.BR</name>
    <dbReference type="NCBI Taxonomy" id="1111071"/>
    <lineage>
        <taxon>Bacteria</taxon>
        <taxon>Pseudomonadati</taxon>
        <taxon>Pseudomonadota</taxon>
        <taxon>Betaproteobacteria</taxon>
        <taxon>Burkholderiales</taxon>
        <taxon>Comamonadaceae</taxon>
        <taxon>Rhodoferax</taxon>
    </lineage>
</organism>
<gene>
    <name evidence="4" type="primary">nodT</name>
    <name evidence="4" type="ORF">BLL52_3821</name>
</gene>
<dbReference type="RefSeq" id="WP_241839249.1">
    <property type="nucleotide sequence ID" value="NZ_MSYM01000018.1"/>
</dbReference>
<dbReference type="NCBIfam" id="TIGR01845">
    <property type="entry name" value="outer_NodT"/>
    <property type="match status" value="1"/>
</dbReference>
<dbReference type="SUPFAM" id="SSF56954">
    <property type="entry name" value="Outer membrane efflux proteins (OEP)"/>
    <property type="match status" value="1"/>
</dbReference>
<sequence length="472" mass="49882">MTHASLTMPAIPALPFCASQTKPRGRPYAVIVGLMLATLTGCASIFPSASAEGQGPATSAGPQLQSWWHNLNDATLHQLINDALLANPTVDAARAAVRQVRALRDAELASQRPQLGLSGSLQRNTSEGSSSSTAARTGLDASWELDIFGAKRSALASRDAGIVVEVNNLRDVRLSLSAEVALAYIQLRGQQAKLDIAQRNLTSQQETLQITQWRAQAGLLTSLEVEQALTAAAQTSAQIPALRSSLGKTRHSLAVLTARPPTELDALLQATQPIPQAPSQVADVIEADRMRQRADVRAAQARITAALANVDAADAARHPKFKLGGSVGLTALTLAGLTNGAAVATQVLASMSAPLFDGGAVNAQVKVQQAGVDQARANYQTTLLTALKDVEDAMLSWRNDKDRLIYLQQAATAAENADLLAQNRFASGLIDFQTVLQTQRTLLSAQDSLAGVQADLSSDYVRIVKAIGGDWQ</sequence>
<dbReference type="PANTHER" id="PTHR30203">
    <property type="entry name" value="OUTER MEMBRANE CATION EFFLUX PROTEIN"/>
    <property type="match status" value="1"/>
</dbReference>
<keyword evidence="2" id="KW-0564">Palmitate</keyword>
<evidence type="ECO:0000256" key="3">
    <source>
        <dbReference type="SAM" id="MobiDB-lite"/>
    </source>
</evidence>
<dbReference type="InterPro" id="IPR003423">
    <property type="entry name" value="OMP_efflux"/>
</dbReference>
<dbReference type="Proteomes" id="UP000185911">
    <property type="component" value="Unassembled WGS sequence"/>
</dbReference>
<dbReference type="GO" id="GO:0005886">
    <property type="term" value="C:plasma membrane"/>
    <property type="evidence" value="ECO:0007669"/>
    <property type="project" value="UniProtKB-SubCell"/>
</dbReference>
<dbReference type="Gene3D" id="2.20.200.10">
    <property type="entry name" value="Outer membrane efflux proteins (OEP)"/>
    <property type="match status" value="1"/>
</dbReference>
<dbReference type="GO" id="GO:0015562">
    <property type="term" value="F:efflux transmembrane transporter activity"/>
    <property type="evidence" value="ECO:0007669"/>
    <property type="project" value="InterPro"/>
</dbReference>
<feature type="region of interest" description="Disordered" evidence="3">
    <location>
        <begin position="114"/>
        <end position="135"/>
    </location>
</feature>
<dbReference type="Pfam" id="PF02321">
    <property type="entry name" value="OEP"/>
    <property type="match status" value="2"/>
</dbReference>
<dbReference type="Gene3D" id="1.20.1600.10">
    <property type="entry name" value="Outer membrane efflux proteins (OEP)"/>
    <property type="match status" value="1"/>
</dbReference>
<dbReference type="EMBL" id="MSYM01000018">
    <property type="protein sequence ID" value="OLP05001.1"/>
    <property type="molecule type" value="Genomic_DNA"/>
</dbReference>